<dbReference type="GO" id="GO:0004115">
    <property type="term" value="F:3',5'-cyclic-AMP phosphodiesterase activity"/>
    <property type="evidence" value="ECO:0007669"/>
    <property type="project" value="InterPro"/>
</dbReference>
<evidence type="ECO:0000259" key="2">
    <source>
        <dbReference type="Pfam" id="PF12937"/>
    </source>
</evidence>
<comment type="caution">
    <text evidence="3">The sequence shown here is derived from an EMBL/GenBank/DDBJ whole genome shotgun (WGS) entry which is preliminary data.</text>
</comment>
<keyword evidence="4" id="KW-1185">Reference proteome</keyword>
<dbReference type="GO" id="GO:1902660">
    <property type="term" value="P:negative regulation of glucose mediated signaling pathway"/>
    <property type="evidence" value="ECO:0007669"/>
    <property type="project" value="TreeGrafter"/>
</dbReference>
<feature type="region of interest" description="Disordered" evidence="1">
    <location>
        <begin position="733"/>
        <end position="796"/>
    </location>
</feature>
<feature type="compositionally biased region" description="Polar residues" evidence="1">
    <location>
        <begin position="753"/>
        <end position="765"/>
    </location>
</feature>
<gene>
    <name evidence="3" type="primary">PDE1</name>
    <name evidence="3" type="ORF">TWF506_011101</name>
</gene>
<dbReference type="SUPFAM" id="SSF56281">
    <property type="entry name" value="Metallo-hydrolase/oxidoreductase"/>
    <property type="match status" value="1"/>
</dbReference>
<dbReference type="Gene3D" id="3.60.15.10">
    <property type="entry name" value="Ribonuclease Z/Hydroxyacylglutathione hydrolase-like"/>
    <property type="match status" value="1"/>
</dbReference>
<evidence type="ECO:0000313" key="4">
    <source>
        <dbReference type="Proteomes" id="UP001307849"/>
    </source>
</evidence>
<dbReference type="CDD" id="cd07735">
    <property type="entry name" value="class_II_PDE_MBL-fold"/>
    <property type="match status" value="1"/>
</dbReference>
<name>A0AAN8NDX7_9PEZI</name>
<dbReference type="EMBL" id="JAVHJM010000009">
    <property type="protein sequence ID" value="KAK6506180.1"/>
    <property type="molecule type" value="Genomic_DNA"/>
</dbReference>
<evidence type="ECO:0000313" key="3">
    <source>
        <dbReference type="EMBL" id="KAK6506180.1"/>
    </source>
</evidence>
<dbReference type="GO" id="GO:0006198">
    <property type="term" value="P:cAMP catabolic process"/>
    <property type="evidence" value="ECO:0007669"/>
    <property type="project" value="InterPro"/>
</dbReference>
<feature type="domain" description="F-box" evidence="2">
    <location>
        <begin position="14"/>
        <end position="60"/>
    </location>
</feature>
<dbReference type="Pfam" id="PF12937">
    <property type="entry name" value="F-box-like"/>
    <property type="match status" value="1"/>
</dbReference>
<dbReference type="InterPro" id="IPR000396">
    <property type="entry name" value="Pdiesterase2"/>
</dbReference>
<dbReference type="InterPro" id="IPR001810">
    <property type="entry name" value="F-box_dom"/>
</dbReference>
<feature type="compositionally biased region" description="Low complexity" evidence="1">
    <location>
        <begin position="393"/>
        <end position="407"/>
    </location>
</feature>
<dbReference type="PANTHER" id="PTHR28283:SF1">
    <property type="entry name" value="3',5'-CYCLIC-NUCLEOTIDE PHOSPHODIESTERASE 1"/>
    <property type="match status" value="1"/>
</dbReference>
<reference evidence="3 4" key="1">
    <citation type="submission" date="2019-10" db="EMBL/GenBank/DDBJ databases">
        <authorList>
            <person name="Palmer J.M."/>
        </authorList>
    </citation>
    <scope>NUCLEOTIDE SEQUENCE [LARGE SCALE GENOMIC DNA]</scope>
    <source>
        <strain evidence="3 4">TWF506</strain>
    </source>
</reference>
<sequence>MTSQPEFEDTGVKFLDLPNELIFQILESPSLQQKDIANFARINRHLHEICSEILYRKLRIKFPLARTEYADLCNKYLRDDVVGYVRDFAIDTYHETESIVARAYVGYHEEDELSGTRREEPRPKEIQLLCYRTAFMSFHHISPLVSAFSYLTRLEICDDISNLNLADALDIVACSLENNVNLKELTVTQRITAIFSAYSAEHKMTMRKKQNWDIKAKLRKLKLRFMRISSGFSQEHTDTRQWMESWLVVMQGATKFLEELTIEEVHTFSWGCHDKLGINLVPEIKADQLNKIVFWDLPSVKQLGIKVCGVGGLQLRMMYLDEKNLGNIKEFRMNIKTGFTLNEVRQGAGGGPIEEGVTGFLVRSTATDWSPGSILAVDAGSHLASIIRILENTASPQHPTTPTTPNSTRRRVSSIQHRDLTVKTNASNPPSHFQGCNLPFKTPRANAAHIFRELVGGYCITHPHLDHISGLVINTAGMLPHNAKKTIAALPPTIEALKLHVFNDIIWPNLSDENDGVGFLTYQRLVDASVVDGKIEYRKIVEGLSVQAWPVSHGHCMHKHTHRGSDAAMIATEDGGPQKCVFKPSTLRSATWQKKCVYDSSCFFIRDDYTSKEIMIFGDVEPDSVSISEPRRNVYIWNYAAEKVHSGVLEAIFIESSYDIHQKDEFLYGHMTPRHIVEELQVLASKVVLQKEREARRYSMPKRRRTNNGYAGRSQSLLQVDPFDVEYLQPLSQYNSDGESDVPRSPTDVEGLTTASNIGTQQRSSGGKRRREDDDDDQPEYTSVPTQNVSPISMVSTAGGPVDTSLPLKGLKVVIIHIKDDFDDDKDVRQSILAHLKKLGEKAGLGCEFELAETGGSMFF</sequence>
<dbReference type="PRINTS" id="PR00388">
    <property type="entry name" value="PDIESTERASE2"/>
</dbReference>
<protein>
    <submittedName>
        <fullName evidence="3">3',5'-cyclic-nucleotide phosphodiesterase pde1</fullName>
    </submittedName>
</protein>
<dbReference type="GO" id="GO:0047555">
    <property type="term" value="F:3',5'-cyclic-GMP phosphodiesterase activity"/>
    <property type="evidence" value="ECO:0007669"/>
    <property type="project" value="TreeGrafter"/>
</dbReference>
<dbReference type="Pfam" id="PF02112">
    <property type="entry name" value="PDEase_II"/>
    <property type="match status" value="2"/>
</dbReference>
<evidence type="ECO:0000256" key="1">
    <source>
        <dbReference type="SAM" id="MobiDB-lite"/>
    </source>
</evidence>
<feature type="compositionally biased region" description="Polar residues" evidence="1">
    <location>
        <begin position="780"/>
        <end position="796"/>
    </location>
</feature>
<feature type="region of interest" description="Disordered" evidence="1">
    <location>
        <begin position="392"/>
        <end position="415"/>
    </location>
</feature>
<accession>A0AAN8NDX7</accession>
<dbReference type="PANTHER" id="PTHR28283">
    <property type="entry name" value="3',5'-CYCLIC-NUCLEOTIDE PHOSPHODIESTERASE 1"/>
    <property type="match status" value="1"/>
</dbReference>
<organism evidence="3 4">
    <name type="scientific">Arthrobotrys conoides</name>
    <dbReference type="NCBI Taxonomy" id="74498"/>
    <lineage>
        <taxon>Eukaryota</taxon>
        <taxon>Fungi</taxon>
        <taxon>Dikarya</taxon>
        <taxon>Ascomycota</taxon>
        <taxon>Pezizomycotina</taxon>
        <taxon>Orbiliomycetes</taxon>
        <taxon>Orbiliales</taxon>
        <taxon>Orbiliaceae</taxon>
        <taxon>Arthrobotrys</taxon>
    </lineage>
</organism>
<dbReference type="AlphaFoldDB" id="A0AAN8NDX7"/>
<dbReference type="InterPro" id="IPR036866">
    <property type="entry name" value="RibonucZ/Hydroxyglut_hydro"/>
</dbReference>
<dbReference type="Proteomes" id="UP001307849">
    <property type="component" value="Unassembled WGS sequence"/>
</dbReference>
<proteinExistence type="predicted"/>